<dbReference type="PROSITE" id="PS51900">
    <property type="entry name" value="CB"/>
    <property type="match status" value="1"/>
</dbReference>
<accession>A0A0N0BPX0</accession>
<name>A0A0N0BPX0_9EURY</name>
<evidence type="ECO:0000256" key="1">
    <source>
        <dbReference type="ARBA" id="ARBA00023125"/>
    </source>
</evidence>
<dbReference type="InterPro" id="IPR010998">
    <property type="entry name" value="Integrase_recombinase_N"/>
</dbReference>
<dbReference type="Gene3D" id="1.10.443.10">
    <property type="entry name" value="Intergrase catalytic core"/>
    <property type="match status" value="1"/>
</dbReference>
<dbReference type="STRING" id="1705562.AMS69_01510"/>
<dbReference type="RefSeq" id="WP_053966335.1">
    <property type="nucleotide sequence ID" value="NZ_LIUF01000001.1"/>
</dbReference>
<evidence type="ECO:0000313" key="7">
    <source>
        <dbReference type="Proteomes" id="UP000037729"/>
    </source>
</evidence>
<dbReference type="SUPFAM" id="SSF56349">
    <property type="entry name" value="DNA breaking-rejoining enzymes"/>
    <property type="match status" value="1"/>
</dbReference>
<sequence>MSDDDLDPITPEAALTYYLDARRYDLRDTTMRSHESRLRSFIDWLQDEGIQNMNDVDLRTVHAYRVYKREDNGDDDTCNDVTMQGQVSTVRRFLDHLVDIDAVPESLPERIRLPNVNGDGSDDTQLDSGRANAILDYLREYRYASAEHVTLLLMWRTSARRGGVRALDQEDFDADERALCFRHRPDTGTPLKNGDGGERDVSLSAHVAAVIEDYIDSPNRHDVTDDHGRSPLVTTEFGRPSVTTFQNWVYRLTRPCVIGEPCPHDYDPETCEFNTHDRASGCPSSVSPHAVRTGSITAHRDAGTPREVVSDRGDVSEKILEKHYDKASKRQRMRRRRDHLPEEI</sequence>
<dbReference type="PATRIC" id="fig|1705562.3.peg.1243"/>
<evidence type="ECO:0000256" key="3">
    <source>
        <dbReference type="PROSITE-ProRule" id="PRU01248"/>
    </source>
</evidence>
<keyword evidence="7" id="KW-1185">Reference proteome</keyword>
<keyword evidence="1 3" id="KW-0238">DNA-binding</keyword>
<evidence type="ECO:0000259" key="5">
    <source>
        <dbReference type="PROSITE" id="PS51900"/>
    </source>
</evidence>
<dbReference type="GO" id="GO:0006310">
    <property type="term" value="P:DNA recombination"/>
    <property type="evidence" value="ECO:0007669"/>
    <property type="project" value="UniProtKB-KW"/>
</dbReference>
<evidence type="ECO:0000313" key="6">
    <source>
        <dbReference type="EMBL" id="KOX94566.1"/>
    </source>
</evidence>
<proteinExistence type="predicted"/>
<dbReference type="InterPro" id="IPR011010">
    <property type="entry name" value="DNA_brk_join_enz"/>
</dbReference>
<dbReference type="CDD" id="cd00397">
    <property type="entry name" value="DNA_BRE_C"/>
    <property type="match status" value="1"/>
</dbReference>
<dbReference type="Gene3D" id="1.10.150.130">
    <property type="match status" value="1"/>
</dbReference>
<feature type="domain" description="Core-binding (CB)" evidence="5">
    <location>
        <begin position="9"/>
        <end position="98"/>
    </location>
</feature>
<reference evidence="6 7" key="1">
    <citation type="submission" date="2015-08" db="EMBL/GenBank/DDBJ databases">
        <title>Genomes of Isolates from Cabo Rojo, PR.</title>
        <authorList>
            <person name="Sanchez-Nieves R.L."/>
            <person name="Montalvo-Rodriguez R."/>
        </authorList>
    </citation>
    <scope>NUCLEOTIDE SEQUENCE [LARGE SCALE GENOMIC DNA]</scope>
    <source>
        <strain evidence="6 7">SL3</strain>
    </source>
</reference>
<dbReference type="InterPro" id="IPR044068">
    <property type="entry name" value="CB"/>
</dbReference>
<comment type="caution">
    <text evidence="6">The sequence shown here is derived from an EMBL/GenBank/DDBJ whole genome shotgun (WGS) entry which is preliminary data.</text>
</comment>
<feature type="region of interest" description="Disordered" evidence="4">
    <location>
        <begin position="324"/>
        <end position="344"/>
    </location>
</feature>
<dbReference type="Pfam" id="PF02899">
    <property type="entry name" value="Phage_int_SAM_1"/>
    <property type="match status" value="1"/>
</dbReference>
<dbReference type="GO" id="GO:0015074">
    <property type="term" value="P:DNA integration"/>
    <property type="evidence" value="ECO:0007669"/>
    <property type="project" value="InterPro"/>
</dbReference>
<protein>
    <submittedName>
        <fullName evidence="6">Integrase</fullName>
    </submittedName>
</protein>
<evidence type="ECO:0000256" key="2">
    <source>
        <dbReference type="ARBA" id="ARBA00023172"/>
    </source>
</evidence>
<dbReference type="Proteomes" id="UP000037729">
    <property type="component" value="Unassembled WGS sequence"/>
</dbReference>
<feature type="compositionally biased region" description="Basic residues" evidence="4">
    <location>
        <begin position="329"/>
        <end position="338"/>
    </location>
</feature>
<organism evidence="6 7">
    <name type="scientific">Haloarcula rubripromontorii</name>
    <dbReference type="NCBI Taxonomy" id="1705562"/>
    <lineage>
        <taxon>Archaea</taxon>
        <taxon>Methanobacteriati</taxon>
        <taxon>Methanobacteriota</taxon>
        <taxon>Stenosarchaea group</taxon>
        <taxon>Halobacteria</taxon>
        <taxon>Halobacteriales</taxon>
        <taxon>Haloarculaceae</taxon>
        <taxon>Haloarcula</taxon>
    </lineage>
</organism>
<dbReference type="GO" id="GO:0003677">
    <property type="term" value="F:DNA binding"/>
    <property type="evidence" value="ECO:0007669"/>
    <property type="project" value="UniProtKB-UniRule"/>
</dbReference>
<dbReference type="AlphaFoldDB" id="A0A0N0BPX0"/>
<dbReference type="EMBL" id="LIUF01000001">
    <property type="protein sequence ID" value="KOX94566.1"/>
    <property type="molecule type" value="Genomic_DNA"/>
</dbReference>
<gene>
    <name evidence="6" type="ORF">AMS69_01510</name>
</gene>
<dbReference type="InterPro" id="IPR004107">
    <property type="entry name" value="Integrase_SAM-like_N"/>
</dbReference>
<evidence type="ECO:0000256" key="4">
    <source>
        <dbReference type="SAM" id="MobiDB-lite"/>
    </source>
</evidence>
<keyword evidence="2" id="KW-0233">DNA recombination</keyword>
<dbReference type="OrthoDB" id="198497at2157"/>
<dbReference type="InterPro" id="IPR013762">
    <property type="entry name" value="Integrase-like_cat_sf"/>
</dbReference>